<sequence>MSDKQNELLEELKLIYSWQHSHLSDILYYLAKRDYDMFDSQTIRIYDQLSEEEYVKVVNEFSKWIIEKSI</sequence>
<dbReference type="RefSeq" id="WP_086952643.1">
    <property type="nucleotide sequence ID" value="NZ_FWFD01000018.1"/>
</dbReference>
<gene>
    <name evidence="1" type="ORF">FM121_13050</name>
</gene>
<dbReference type="EMBL" id="FWFD01000018">
    <property type="protein sequence ID" value="SLM87018.1"/>
    <property type="molecule type" value="Genomic_DNA"/>
</dbReference>
<accession>A0A1X6WRY6</accession>
<name>A0A1X6WRY6_9ENTE</name>
<reference evidence="2" key="1">
    <citation type="submission" date="2017-02" db="EMBL/GenBank/DDBJ databases">
        <authorList>
            <person name="Dridi B."/>
        </authorList>
    </citation>
    <scope>NUCLEOTIDE SEQUENCE [LARGE SCALE GENOMIC DNA]</scope>
    <source>
        <strain evidence="2">bH819</strain>
    </source>
</reference>
<dbReference type="AlphaFoldDB" id="A0A1X6WRY6"/>
<organism evidence="1 2">
    <name type="scientific">Vagococcus fluvialis bH819</name>
    <dbReference type="NCBI Taxonomy" id="1255619"/>
    <lineage>
        <taxon>Bacteria</taxon>
        <taxon>Bacillati</taxon>
        <taxon>Bacillota</taxon>
        <taxon>Bacilli</taxon>
        <taxon>Lactobacillales</taxon>
        <taxon>Enterococcaceae</taxon>
        <taxon>Vagococcus</taxon>
    </lineage>
</organism>
<keyword evidence="2" id="KW-1185">Reference proteome</keyword>
<proteinExistence type="predicted"/>
<protein>
    <submittedName>
        <fullName evidence="1">Uncharacterized protein</fullName>
    </submittedName>
</protein>
<dbReference type="OrthoDB" id="10003178at2"/>
<evidence type="ECO:0000313" key="2">
    <source>
        <dbReference type="Proteomes" id="UP000195918"/>
    </source>
</evidence>
<evidence type="ECO:0000313" key="1">
    <source>
        <dbReference type="EMBL" id="SLM87018.1"/>
    </source>
</evidence>
<dbReference type="Proteomes" id="UP000195918">
    <property type="component" value="Unassembled WGS sequence"/>
</dbReference>